<evidence type="ECO:0000313" key="2">
    <source>
        <dbReference type="EMBL" id="UXI68499.1"/>
    </source>
</evidence>
<keyword evidence="3" id="KW-1185">Reference proteome</keyword>
<evidence type="ECO:0000313" key="3">
    <source>
        <dbReference type="Proteomes" id="UP001064632"/>
    </source>
</evidence>
<accession>A0ABY6BFG2</accession>
<sequence>MTHALPHSRRCLRHGLALVALLIGGSIGMTAMAAVETTATAPAPAPTATDMQPAPQDLGELDEIDRISRKQAHKQQKLRCWQEGKLIVEREVDPASAEAYRSVELTDPQKQPMRLYDLRNATCLIQ</sequence>
<evidence type="ECO:0000256" key="1">
    <source>
        <dbReference type="SAM" id="SignalP"/>
    </source>
</evidence>
<gene>
    <name evidence="2" type="ORF">N4264_02265</name>
</gene>
<reference evidence="2" key="1">
    <citation type="submission" date="2022-09" db="EMBL/GenBank/DDBJ databases">
        <title>Tahibacter sp. nov., isolated from a fresh water.</title>
        <authorList>
            <person name="Baek J.H."/>
            <person name="Lee J.K."/>
            <person name="Kim J.M."/>
            <person name="Jeon C.O."/>
        </authorList>
    </citation>
    <scope>NUCLEOTIDE SEQUENCE</scope>
    <source>
        <strain evidence="2">W38</strain>
    </source>
</reference>
<keyword evidence="1" id="KW-0732">Signal</keyword>
<feature type="chain" id="PRO_5045975676" evidence="1">
    <location>
        <begin position="34"/>
        <end position="126"/>
    </location>
</feature>
<organism evidence="2 3">
    <name type="scientific">Tahibacter amnicola</name>
    <dbReference type="NCBI Taxonomy" id="2976241"/>
    <lineage>
        <taxon>Bacteria</taxon>
        <taxon>Pseudomonadati</taxon>
        <taxon>Pseudomonadota</taxon>
        <taxon>Gammaproteobacteria</taxon>
        <taxon>Lysobacterales</taxon>
        <taxon>Rhodanobacteraceae</taxon>
        <taxon>Tahibacter</taxon>
    </lineage>
</organism>
<dbReference type="Proteomes" id="UP001064632">
    <property type="component" value="Chromosome"/>
</dbReference>
<dbReference type="RefSeq" id="WP_261695458.1">
    <property type="nucleotide sequence ID" value="NZ_CP104694.1"/>
</dbReference>
<protein>
    <submittedName>
        <fullName evidence="2">Uncharacterized protein</fullName>
    </submittedName>
</protein>
<name>A0ABY6BFG2_9GAMM</name>
<feature type="signal peptide" evidence="1">
    <location>
        <begin position="1"/>
        <end position="33"/>
    </location>
</feature>
<dbReference type="EMBL" id="CP104694">
    <property type="protein sequence ID" value="UXI68499.1"/>
    <property type="molecule type" value="Genomic_DNA"/>
</dbReference>
<proteinExistence type="predicted"/>